<evidence type="ECO:0000256" key="2">
    <source>
        <dbReference type="SAM" id="MobiDB-lite"/>
    </source>
</evidence>
<name>A0ABP8EPJ1_9MICO</name>
<organism evidence="4 5">
    <name type="scientific">Georgenia daeguensis</name>
    <dbReference type="NCBI Taxonomy" id="908355"/>
    <lineage>
        <taxon>Bacteria</taxon>
        <taxon>Bacillati</taxon>
        <taxon>Actinomycetota</taxon>
        <taxon>Actinomycetes</taxon>
        <taxon>Micrococcales</taxon>
        <taxon>Bogoriellaceae</taxon>
        <taxon>Georgenia</taxon>
    </lineage>
</organism>
<dbReference type="PANTHER" id="PTHR34703">
    <property type="entry name" value="ANTIPORTER SUBUNIT MNHG2-RELATED"/>
    <property type="match status" value="1"/>
</dbReference>
<keyword evidence="5" id="KW-1185">Reference proteome</keyword>
<feature type="transmembrane region" description="Helical" evidence="3">
    <location>
        <begin position="6"/>
        <end position="30"/>
    </location>
</feature>
<feature type="region of interest" description="Disordered" evidence="2">
    <location>
        <begin position="138"/>
        <end position="159"/>
    </location>
</feature>
<dbReference type="NCBIfam" id="TIGR01300">
    <property type="entry name" value="CPA3_mnhG_phaG"/>
    <property type="match status" value="1"/>
</dbReference>
<evidence type="ECO:0000313" key="4">
    <source>
        <dbReference type="EMBL" id="GAA4285840.1"/>
    </source>
</evidence>
<accession>A0ABP8EPJ1</accession>
<dbReference type="InterPro" id="IPR005133">
    <property type="entry name" value="PhaG_MnhG_YufB"/>
</dbReference>
<reference evidence="5" key="1">
    <citation type="journal article" date="2019" name="Int. J. Syst. Evol. Microbiol.">
        <title>The Global Catalogue of Microorganisms (GCM) 10K type strain sequencing project: providing services to taxonomists for standard genome sequencing and annotation.</title>
        <authorList>
            <consortium name="The Broad Institute Genomics Platform"/>
            <consortium name="The Broad Institute Genome Sequencing Center for Infectious Disease"/>
            <person name="Wu L."/>
            <person name="Ma J."/>
        </authorList>
    </citation>
    <scope>NUCLEOTIDE SEQUENCE [LARGE SCALE GENOMIC DNA]</scope>
    <source>
        <strain evidence="5">JCM 17459</strain>
    </source>
</reference>
<comment type="similarity">
    <text evidence="1">Belongs to the CPA3 antiporters (TC 2.A.63) subunit G family.</text>
</comment>
<dbReference type="EMBL" id="BAABBA010000001">
    <property type="protein sequence ID" value="GAA4285840.1"/>
    <property type="molecule type" value="Genomic_DNA"/>
</dbReference>
<dbReference type="RefSeq" id="WP_345036619.1">
    <property type="nucleotide sequence ID" value="NZ_BAABBA010000001.1"/>
</dbReference>
<dbReference type="Pfam" id="PF03334">
    <property type="entry name" value="PhaG_MnhG_YufB"/>
    <property type="match status" value="1"/>
</dbReference>
<feature type="compositionally biased region" description="Basic and acidic residues" evidence="2">
    <location>
        <begin position="138"/>
        <end position="147"/>
    </location>
</feature>
<dbReference type="NCBIfam" id="NF009314">
    <property type="entry name" value="PRK12674.1-2"/>
    <property type="match status" value="1"/>
</dbReference>
<dbReference type="PANTHER" id="PTHR34703:SF1">
    <property type="entry name" value="ANTIPORTER SUBUNIT MNHG2-RELATED"/>
    <property type="match status" value="1"/>
</dbReference>
<evidence type="ECO:0000256" key="1">
    <source>
        <dbReference type="ARBA" id="ARBA00008404"/>
    </source>
</evidence>
<keyword evidence="3" id="KW-0472">Membrane</keyword>
<evidence type="ECO:0000313" key="5">
    <source>
        <dbReference type="Proteomes" id="UP001499841"/>
    </source>
</evidence>
<keyword evidence="3" id="KW-1133">Transmembrane helix</keyword>
<dbReference type="Proteomes" id="UP001499841">
    <property type="component" value="Unassembled WGS sequence"/>
</dbReference>
<protein>
    <recommendedName>
        <fullName evidence="6">Na+/H+ antiporter subunit G</fullName>
    </recommendedName>
</protein>
<gene>
    <name evidence="4" type="ORF">GCM10022262_01990</name>
</gene>
<comment type="caution">
    <text evidence="4">The sequence shown here is derived from an EMBL/GenBank/DDBJ whole genome shotgun (WGS) entry which is preliminary data.</text>
</comment>
<proteinExistence type="inferred from homology"/>
<sequence length="159" mass="16689">MTATDIADVAGTVLLVLGSTLTLVAAIAVLRFNDLLSRMHAATKPQVLGLTLMMAGLALSVRNPVVVWTLVLVVAFQLITAPISAHMVGRAGYRTGKVNSDALVVDELTQDLEASENLSDEEVERRIAVLDRDLARSENARAGDGRSGDGPAGTGPDAR</sequence>
<keyword evidence="3" id="KW-0812">Transmembrane</keyword>
<evidence type="ECO:0008006" key="6">
    <source>
        <dbReference type="Google" id="ProtNLM"/>
    </source>
</evidence>
<feature type="transmembrane region" description="Helical" evidence="3">
    <location>
        <begin position="42"/>
        <end position="59"/>
    </location>
</feature>
<feature type="transmembrane region" description="Helical" evidence="3">
    <location>
        <begin position="65"/>
        <end position="85"/>
    </location>
</feature>
<evidence type="ECO:0000256" key="3">
    <source>
        <dbReference type="SAM" id="Phobius"/>
    </source>
</evidence>